<dbReference type="STRING" id="1450537.A0A395I1M1"/>
<dbReference type="InterPro" id="IPR040144">
    <property type="entry name" value="RAP1GDS1"/>
</dbReference>
<protein>
    <submittedName>
        <fullName evidence="1">GTP-binding protein</fullName>
    </submittedName>
</protein>
<dbReference type="InterPro" id="IPR016024">
    <property type="entry name" value="ARM-type_fold"/>
</dbReference>
<dbReference type="Proteomes" id="UP000248961">
    <property type="component" value="Unassembled WGS sequence"/>
</dbReference>
<dbReference type="GO" id="GO:0005085">
    <property type="term" value="F:guanyl-nucleotide exchange factor activity"/>
    <property type="evidence" value="ECO:0007669"/>
    <property type="project" value="InterPro"/>
</dbReference>
<dbReference type="GeneID" id="37201893"/>
<evidence type="ECO:0000313" key="1">
    <source>
        <dbReference type="EMBL" id="RAL13635.1"/>
    </source>
</evidence>
<proteinExistence type="predicted"/>
<dbReference type="PANTHER" id="PTHR10957">
    <property type="entry name" value="RAP1 GTPASE-GDP DISSOCIATION STIMULATOR 1"/>
    <property type="match status" value="1"/>
</dbReference>
<dbReference type="SUPFAM" id="SSF48371">
    <property type="entry name" value="ARM repeat"/>
    <property type="match status" value="1"/>
</dbReference>
<keyword evidence="2" id="KW-1185">Reference proteome</keyword>
<organism evidence="1 2">
    <name type="scientific">Aspergillus homomorphus (strain CBS 101889)</name>
    <dbReference type="NCBI Taxonomy" id="1450537"/>
    <lineage>
        <taxon>Eukaryota</taxon>
        <taxon>Fungi</taxon>
        <taxon>Dikarya</taxon>
        <taxon>Ascomycota</taxon>
        <taxon>Pezizomycotina</taxon>
        <taxon>Eurotiomycetes</taxon>
        <taxon>Eurotiomycetidae</taxon>
        <taxon>Eurotiales</taxon>
        <taxon>Aspergillaceae</taxon>
        <taxon>Aspergillus</taxon>
        <taxon>Aspergillus subgen. Circumdati</taxon>
    </lineage>
</organism>
<dbReference type="OrthoDB" id="26149at2759"/>
<sequence>MDCPDLDQVFSELAFSPMTLAFEETEPVSLERQRSLFSSLQESLRRAEQQCSSEAFQGDEKILHELWKCRSQYMLPAAEILANGSRKAPWRILYGQAGVLDFFLQLVASTEIIDDDLIFHSLRLVGNSCADTNENREILIRNNYFSAIVRHLTNEKLIQVAIPVLYNICIEFEPAQSQLAANRIVYILLTLLRQNAFAKHQALLDYVYELIEMVGEQEQGIALSPDATILLILDLLNDEVAISSPAHFTSLVTCLGTYLSNKRFQTVCLSHDLVATLLSVLERSLSFKDDEFSKEDIHALAQARLKINQTLAEISALPLFAEIYPLDSPLVGRLKTWLTSMEGQLQICSCVVLGNLARSDAVCEEMVNKHDIHKALILLLKSEARGAVLHSALGFLKNLAIAGNNKLRLGEAGLIAAVSGLWQYETVPQVQFIAISITRQVIISSVGNIARLLEDAPGTEKEFGPERKTYFSMLLVLFEKTDSTPIKTEIGRTVASICRTLIPKVREKDAVAEDLLKRTFKLHVETPLPVGAMVTQSQWPVVRSEGWFTLALMASTQDGLAAVSKCIEKMSVLPVFEEVFATDPTDSTEAENMQLNKDCGNIIVFLQELLKGDQYILPDSLRSAVQGLMDRHASRHLQLTN</sequence>
<dbReference type="Gene3D" id="1.25.10.10">
    <property type="entry name" value="Leucine-rich Repeat Variant"/>
    <property type="match status" value="2"/>
</dbReference>
<dbReference type="AlphaFoldDB" id="A0A395I1M1"/>
<name>A0A395I1M1_ASPHC</name>
<evidence type="ECO:0000313" key="2">
    <source>
        <dbReference type="Proteomes" id="UP000248961"/>
    </source>
</evidence>
<accession>A0A395I1M1</accession>
<dbReference type="RefSeq" id="XP_025552789.1">
    <property type="nucleotide sequence ID" value="XM_025697604.1"/>
</dbReference>
<dbReference type="EMBL" id="KZ824278">
    <property type="protein sequence ID" value="RAL13635.1"/>
    <property type="molecule type" value="Genomic_DNA"/>
</dbReference>
<dbReference type="VEuPathDB" id="FungiDB:BO97DRAFT_433530"/>
<dbReference type="InterPro" id="IPR011989">
    <property type="entry name" value="ARM-like"/>
</dbReference>
<reference evidence="1 2" key="1">
    <citation type="submission" date="2018-02" db="EMBL/GenBank/DDBJ databases">
        <title>The genomes of Aspergillus section Nigri reveals drivers in fungal speciation.</title>
        <authorList>
            <consortium name="DOE Joint Genome Institute"/>
            <person name="Vesth T.C."/>
            <person name="Nybo J."/>
            <person name="Theobald S."/>
            <person name="Brandl J."/>
            <person name="Frisvad J.C."/>
            <person name="Nielsen K.F."/>
            <person name="Lyhne E.K."/>
            <person name="Kogle M.E."/>
            <person name="Kuo A."/>
            <person name="Riley R."/>
            <person name="Clum A."/>
            <person name="Nolan M."/>
            <person name="Lipzen A."/>
            <person name="Salamov A."/>
            <person name="Henrissat B."/>
            <person name="Wiebenga A."/>
            <person name="De vries R.P."/>
            <person name="Grigoriev I.V."/>
            <person name="Mortensen U.H."/>
            <person name="Andersen M.R."/>
            <person name="Baker S.E."/>
        </authorList>
    </citation>
    <scope>NUCLEOTIDE SEQUENCE [LARGE SCALE GENOMIC DNA]</scope>
    <source>
        <strain evidence="1 2">CBS 101889</strain>
    </source>
</reference>
<gene>
    <name evidence="1" type="ORF">BO97DRAFT_433530</name>
</gene>